<organism evidence="13 14">
    <name type="scientific">Janibacter alittae</name>
    <dbReference type="NCBI Taxonomy" id="3115209"/>
    <lineage>
        <taxon>Bacteria</taxon>
        <taxon>Bacillati</taxon>
        <taxon>Actinomycetota</taxon>
        <taxon>Actinomycetes</taxon>
        <taxon>Micrococcales</taxon>
        <taxon>Intrasporangiaceae</taxon>
        <taxon>Janibacter</taxon>
    </lineage>
</organism>
<evidence type="ECO:0000256" key="3">
    <source>
        <dbReference type="ARBA" id="ARBA00022485"/>
    </source>
</evidence>
<dbReference type="InterPro" id="IPR034768">
    <property type="entry name" value="4FE4S_WBL"/>
</dbReference>
<evidence type="ECO:0000313" key="13">
    <source>
        <dbReference type="EMBL" id="WXB78010.1"/>
    </source>
</evidence>
<evidence type="ECO:0000256" key="10">
    <source>
        <dbReference type="ARBA" id="ARBA00023163"/>
    </source>
</evidence>
<dbReference type="InterPro" id="IPR003482">
    <property type="entry name" value="Whib"/>
</dbReference>
<dbReference type="PANTHER" id="PTHR38839">
    <property type="entry name" value="TRANSCRIPTIONAL REGULATOR WHID-RELATED"/>
    <property type="match status" value="1"/>
</dbReference>
<comment type="PTM">
    <text evidence="11">The Fe-S cluster can be nitrosylated by nitric oxide (NO).</text>
</comment>
<proteinExistence type="inferred from homology"/>
<dbReference type="HAMAP" id="MF_01479">
    <property type="entry name" value="WhiB"/>
    <property type="match status" value="1"/>
</dbReference>
<comment type="cofactor">
    <cofactor evidence="11">
        <name>[4Fe-4S] cluster</name>
        <dbReference type="ChEBI" id="CHEBI:49883"/>
    </cofactor>
    <text evidence="11">Binds 1 [4Fe-4S] cluster per subunit. Following nitrosylation of the [4Fe-4S] cluster binds 1 [4Fe-8(NO)] cluster per subunit.</text>
</comment>
<reference evidence="13 14" key="1">
    <citation type="submission" date="2024-02" db="EMBL/GenBank/DDBJ databases">
        <title>Janibacter sp. nov., isolated from gut of marine sandworm.</title>
        <authorList>
            <person name="Kim B."/>
            <person name="Jun M.O."/>
            <person name="Shin N.-R."/>
        </authorList>
    </citation>
    <scope>NUCLEOTIDE SEQUENCE [LARGE SCALE GENOMIC DNA]</scope>
    <source>
        <strain evidence="13 14">A1S7</strain>
    </source>
</reference>
<dbReference type="PANTHER" id="PTHR38839:SF6">
    <property type="entry name" value="TRANSCRIPTIONAL REGULATOR WHIB1"/>
    <property type="match status" value="1"/>
</dbReference>
<keyword evidence="5 11" id="KW-0408">Iron</keyword>
<evidence type="ECO:0000259" key="12">
    <source>
        <dbReference type="PROSITE" id="PS51674"/>
    </source>
</evidence>
<feature type="binding site" evidence="11">
    <location>
        <position position="52"/>
    </location>
    <ligand>
        <name>[4Fe-4S] cluster</name>
        <dbReference type="ChEBI" id="CHEBI:49883"/>
    </ligand>
</feature>
<keyword evidence="11" id="KW-0963">Cytoplasm</keyword>
<evidence type="ECO:0000256" key="1">
    <source>
        <dbReference type="ARBA" id="ARBA00004496"/>
    </source>
</evidence>
<keyword evidence="4 11" id="KW-0479">Metal-binding</keyword>
<keyword evidence="6 11" id="KW-0411">Iron-sulfur</keyword>
<gene>
    <name evidence="11" type="primary">whiB</name>
    <name evidence="13" type="ORF">V1351_00315</name>
</gene>
<evidence type="ECO:0000256" key="11">
    <source>
        <dbReference type="HAMAP-Rule" id="MF_01479"/>
    </source>
</evidence>
<keyword evidence="10 11" id="KW-0804">Transcription</keyword>
<dbReference type="Proteomes" id="UP001382727">
    <property type="component" value="Chromosome"/>
</dbReference>
<protein>
    <recommendedName>
        <fullName evidence="11">Transcriptional regulator WhiB</fullName>
    </recommendedName>
</protein>
<keyword evidence="14" id="KW-1185">Reference proteome</keyword>
<comment type="function">
    <text evidence="11">Acts as a transcriptional regulator. Probably redox-responsive. The apo- but not holo-form probably binds DNA.</text>
</comment>
<feature type="binding site" evidence="11">
    <location>
        <position position="21"/>
    </location>
    <ligand>
        <name>[4Fe-4S] cluster</name>
        <dbReference type="ChEBI" id="CHEBI:49883"/>
    </ligand>
</feature>
<keyword evidence="7 11" id="KW-0805">Transcription regulation</keyword>
<dbReference type="Pfam" id="PF02467">
    <property type="entry name" value="Whib"/>
    <property type="match status" value="1"/>
</dbReference>
<feature type="binding site" evidence="11">
    <location>
        <position position="58"/>
    </location>
    <ligand>
        <name>[4Fe-4S] cluster</name>
        <dbReference type="ChEBI" id="CHEBI:49883"/>
    </ligand>
</feature>
<evidence type="ECO:0000256" key="7">
    <source>
        <dbReference type="ARBA" id="ARBA00023015"/>
    </source>
</evidence>
<name>A0ABZ2MLN5_9MICO</name>
<keyword evidence="8 11" id="KW-0238">DNA-binding</keyword>
<dbReference type="RefSeq" id="WP_338752420.1">
    <property type="nucleotide sequence ID" value="NZ_CP144913.1"/>
</dbReference>
<evidence type="ECO:0000313" key="14">
    <source>
        <dbReference type="Proteomes" id="UP001382727"/>
    </source>
</evidence>
<feature type="domain" description="4Fe-4S Wbl-type" evidence="12">
    <location>
        <begin position="20"/>
        <end position="82"/>
    </location>
</feature>
<evidence type="ECO:0000256" key="9">
    <source>
        <dbReference type="ARBA" id="ARBA00023157"/>
    </source>
</evidence>
<comment type="PTM">
    <text evidence="11">Upon Fe-S cluster removal intramolecular disulfide bonds are formed.</text>
</comment>
<dbReference type="EMBL" id="CP144913">
    <property type="protein sequence ID" value="WXB78010.1"/>
    <property type="molecule type" value="Genomic_DNA"/>
</dbReference>
<accession>A0ABZ2MLN5</accession>
<feature type="binding site" evidence="11">
    <location>
        <position position="49"/>
    </location>
    <ligand>
        <name>[4Fe-4S] cluster</name>
        <dbReference type="ChEBI" id="CHEBI:49883"/>
    </ligand>
</feature>
<comment type="similarity">
    <text evidence="2 11">Belongs to the WhiB family.</text>
</comment>
<evidence type="ECO:0000256" key="8">
    <source>
        <dbReference type="ARBA" id="ARBA00023125"/>
    </source>
</evidence>
<evidence type="ECO:0000256" key="5">
    <source>
        <dbReference type="ARBA" id="ARBA00023004"/>
    </source>
</evidence>
<dbReference type="PROSITE" id="PS51674">
    <property type="entry name" value="4FE4S_WBL"/>
    <property type="match status" value="1"/>
</dbReference>
<keyword evidence="3 11" id="KW-0004">4Fe-4S</keyword>
<sequence length="92" mass="10351">MLNPFTRRADDARHWRHDAACFGEELDLFFPVGVAGPAVWQISQAKAICEDCPVRAQCLEYALRTGQDHGVWGGLTPQERRELRRADDARGA</sequence>
<evidence type="ECO:0000256" key="6">
    <source>
        <dbReference type="ARBA" id="ARBA00023014"/>
    </source>
</evidence>
<comment type="subcellular location">
    <subcellularLocation>
        <location evidence="1 11">Cytoplasm</location>
    </subcellularLocation>
</comment>
<keyword evidence="9 11" id="KW-1015">Disulfide bond</keyword>
<evidence type="ECO:0000256" key="2">
    <source>
        <dbReference type="ARBA" id="ARBA00006597"/>
    </source>
</evidence>
<evidence type="ECO:0000256" key="4">
    <source>
        <dbReference type="ARBA" id="ARBA00022723"/>
    </source>
</evidence>